<dbReference type="Proteomes" id="UP000230750">
    <property type="component" value="Unassembled WGS sequence"/>
</dbReference>
<name>A0A2G8KTN7_STIJA</name>
<dbReference type="Gene3D" id="1.10.150.20">
    <property type="entry name" value="5' to 3' exonuclease, C-terminal subdomain"/>
    <property type="match status" value="1"/>
</dbReference>
<dbReference type="Pfam" id="PF11799">
    <property type="entry name" value="IMS_C"/>
    <property type="match status" value="1"/>
</dbReference>
<proteinExistence type="inferred from homology"/>
<dbReference type="Gene3D" id="3.30.70.270">
    <property type="match status" value="1"/>
</dbReference>
<evidence type="ECO:0000259" key="4">
    <source>
        <dbReference type="PROSITE" id="PS50173"/>
    </source>
</evidence>
<sequence>MIQVGVQISRLEKRIDNSSTDSTPNLSLQNDADTKSSSKSTNGLRTVSPEGFNLELPSTDNGHSSVFDRKKKPLILNSPHDTGVQTNCSKSNEVRSNMIFVGNETNEGKSLQVQNTQDDLKEVARTQEGNSQILVPQGPLEYRLPRPQVPFDLIPANDHVDGSPYVRILTNHGKEEAADGGYNLEKKGTSEIPSADAVSLLNRPDLIGKPLAVTGPASVQRPRGMDTWLEDSKGAYLEKGILTCAKANSIVNSSREEICQQISLSQRIREDEESGTSEHQVRNGQFVSKEQRLHIGKNIDSEQHLCNQWKENNIEMEDGAKCRKDMTDGARNEDDVSMVVSVGSCQLFNPLAEIASCSYEAREFGVGKGMLLSKAKELCPHLHTVAYDFEGYHRVSKLFYETVASFTSNIEAISCDELYIDVTKTLMETGASPLEFAQLVKDEIFAKTQCTASVGIGSNTLLAKICTQRAKPNGIYLLEEDKVDEFMKRLPVTELKGVGEVTNNKLKSLGISTCAELQRLSLPALQFHFGQKIGQDLYEHCRGQRDQPIRVERKQKVVSATINYGIRFSGFAEALKFVSNLAEAVQKKLKKSGLAGRTITLKLKVRKKDAPDLDPRYLGYGECDNKSRAKTLRQETDDLCIIQRETQNLYCSRKPPPEIYEGLMDSCEVAVLMSLLKKVSSSSKRIKSLKDMLIKKGSEVKKTPSLIAKRSEVTEPSEMVARKAEAKHFPSSAEKSSTYTNVTTVFQTEQPSSVLHDTANGKLEPVKSPNKTLQLESGFDQQFGHDHPQPASPSSAVVTQDGLSSPLLKPLTMFSPKPDTSKRRNLSTGDLPTENSSSLDPDVLKELPPDILREVLEEERSKVKKAENLVKTFGHVDDLPSFTEIDPTCLDALPAEILGELLSAYRRRVLASEKTPKKSPQNMFEIYKLREKQREVSRARKVRKCVKNSRGKSSVQRSLFEVMNIQSAKVKLRRHSALC</sequence>
<dbReference type="PANTHER" id="PTHR45990:SF1">
    <property type="entry name" value="DNA REPAIR PROTEIN REV1"/>
    <property type="match status" value="1"/>
</dbReference>
<dbReference type="STRING" id="307972.A0A2G8KTN7"/>
<feature type="compositionally biased region" description="Polar residues" evidence="3">
    <location>
        <begin position="792"/>
        <end position="803"/>
    </location>
</feature>
<dbReference type="InterPro" id="IPR043128">
    <property type="entry name" value="Rev_trsase/Diguanyl_cyclase"/>
</dbReference>
<dbReference type="InterPro" id="IPR053848">
    <property type="entry name" value="IMS_HHH_1"/>
</dbReference>
<dbReference type="Pfam" id="PF21999">
    <property type="entry name" value="IMS_HHH_1"/>
    <property type="match status" value="1"/>
</dbReference>
<feature type="region of interest" description="Disordered" evidence="3">
    <location>
        <begin position="15"/>
        <end position="66"/>
    </location>
</feature>
<protein>
    <submittedName>
        <fullName evidence="5">Alpha integrin binding protein 80</fullName>
    </submittedName>
</protein>
<dbReference type="InterPro" id="IPR036775">
    <property type="entry name" value="DNA_pol_Y-fam_lit_finger_sf"/>
</dbReference>
<dbReference type="GO" id="GO:0003684">
    <property type="term" value="F:damaged DNA binding"/>
    <property type="evidence" value="ECO:0007669"/>
    <property type="project" value="InterPro"/>
</dbReference>
<evidence type="ECO:0000256" key="1">
    <source>
        <dbReference type="ARBA" id="ARBA00010945"/>
    </source>
</evidence>
<comment type="similarity">
    <text evidence="1">Belongs to the DNA polymerase type-Y family.</text>
</comment>
<dbReference type="InterPro" id="IPR001126">
    <property type="entry name" value="UmuC"/>
</dbReference>
<dbReference type="PROSITE" id="PS50173">
    <property type="entry name" value="UMUC"/>
    <property type="match status" value="1"/>
</dbReference>
<dbReference type="PANTHER" id="PTHR45990">
    <property type="entry name" value="DNA REPAIR PROTEIN REV1"/>
    <property type="match status" value="1"/>
</dbReference>
<dbReference type="SUPFAM" id="SSF100879">
    <property type="entry name" value="Lesion bypass DNA polymerase (Y-family), little finger domain"/>
    <property type="match status" value="1"/>
</dbReference>
<dbReference type="InterPro" id="IPR017961">
    <property type="entry name" value="DNA_pol_Y-fam_little_finger"/>
</dbReference>
<feature type="compositionally biased region" description="Polar residues" evidence="3">
    <location>
        <begin position="826"/>
        <end position="839"/>
    </location>
</feature>
<feature type="domain" description="UmuC" evidence="4">
    <location>
        <begin position="331"/>
        <end position="499"/>
    </location>
</feature>
<dbReference type="GO" id="GO:0070987">
    <property type="term" value="P:error-free translesion synthesis"/>
    <property type="evidence" value="ECO:0007669"/>
    <property type="project" value="TreeGrafter"/>
</dbReference>
<dbReference type="GO" id="GO:0003887">
    <property type="term" value="F:DNA-directed DNA polymerase activity"/>
    <property type="evidence" value="ECO:0007669"/>
    <property type="project" value="InterPro"/>
</dbReference>
<evidence type="ECO:0000313" key="6">
    <source>
        <dbReference type="Proteomes" id="UP000230750"/>
    </source>
</evidence>
<evidence type="ECO:0000256" key="3">
    <source>
        <dbReference type="SAM" id="MobiDB-lite"/>
    </source>
</evidence>
<dbReference type="EMBL" id="MRZV01000376">
    <property type="protein sequence ID" value="PIK51366.1"/>
    <property type="molecule type" value="Genomic_DNA"/>
</dbReference>
<gene>
    <name evidence="5" type="ORF">BSL78_11734</name>
</gene>
<evidence type="ECO:0000313" key="5">
    <source>
        <dbReference type="EMBL" id="PIK51366.1"/>
    </source>
</evidence>
<organism evidence="5 6">
    <name type="scientific">Stichopus japonicus</name>
    <name type="common">Sea cucumber</name>
    <dbReference type="NCBI Taxonomy" id="307972"/>
    <lineage>
        <taxon>Eukaryota</taxon>
        <taxon>Metazoa</taxon>
        <taxon>Echinodermata</taxon>
        <taxon>Eleutherozoa</taxon>
        <taxon>Echinozoa</taxon>
        <taxon>Holothuroidea</taxon>
        <taxon>Aspidochirotacea</taxon>
        <taxon>Aspidochirotida</taxon>
        <taxon>Stichopodidae</taxon>
        <taxon>Apostichopus</taxon>
    </lineage>
</organism>
<dbReference type="GO" id="GO:0042276">
    <property type="term" value="P:error-prone translesion synthesis"/>
    <property type="evidence" value="ECO:0007669"/>
    <property type="project" value="TreeGrafter"/>
</dbReference>
<dbReference type="OrthoDB" id="427711at2759"/>
<dbReference type="Gene3D" id="3.40.1170.60">
    <property type="match status" value="1"/>
</dbReference>
<feature type="compositionally biased region" description="Polar residues" evidence="3">
    <location>
        <begin position="17"/>
        <end position="45"/>
    </location>
</feature>
<dbReference type="SUPFAM" id="SSF56672">
    <property type="entry name" value="DNA/RNA polymerases"/>
    <property type="match status" value="1"/>
</dbReference>
<dbReference type="GO" id="GO:0007229">
    <property type="term" value="P:integrin-mediated signaling pathway"/>
    <property type="evidence" value="ECO:0007669"/>
    <property type="project" value="UniProtKB-KW"/>
</dbReference>
<dbReference type="GO" id="GO:0006281">
    <property type="term" value="P:DNA repair"/>
    <property type="evidence" value="ECO:0007669"/>
    <property type="project" value="InterPro"/>
</dbReference>
<dbReference type="GO" id="GO:0005634">
    <property type="term" value="C:nucleus"/>
    <property type="evidence" value="ECO:0007669"/>
    <property type="project" value="TreeGrafter"/>
</dbReference>
<dbReference type="GO" id="GO:0017125">
    <property type="term" value="F:deoxycytidyl transferase activity"/>
    <property type="evidence" value="ECO:0007669"/>
    <property type="project" value="TreeGrafter"/>
</dbReference>
<dbReference type="InterPro" id="IPR043502">
    <property type="entry name" value="DNA/RNA_pol_sf"/>
</dbReference>
<dbReference type="AlphaFoldDB" id="A0A2G8KTN7"/>
<reference evidence="5 6" key="1">
    <citation type="journal article" date="2017" name="PLoS Biol.">
        <title>The sea cucumber genome provides insights into morphological evolution and visceral regeneration.</title>
        <authorList>
            <person name="Zhang X."/>
            <person name="Sun L."/>
            <person name="Yuan J."/>
            <person name="Sun Y."/>
            <person name="Gao Y."/>
            <person name="Zhang L."/>
            <person name="Li S."/>
            <person name="Dai H."/>
            <person name="Hamel J.F."/>
            <person name="Liu C."/>
            <person name="Yu Y."/>
            <person name="Liu S."/>
            <person name="Lin W."/>
            <person name="Guo K."/>
            <person name="Jin S."/>
            <person name="Xu P."/>
            <person name="Storey K.B."/>
            <person name="Huan P."/>
            <person name="Zhang T."/>
            <person name="Zhou Y."/>
            <person name="Zhang J."/>
            <person name="Lin C."/>
            <person name="Li X."/>
            <person name="Xing L."/>
            <person name="Huo D."/>
            <person name="Sun M."/>
            <person name="Wang L."/>
            <person name="Mercier A."/>
            <person name="Li F."/>
            <person name="Yang H."/>
            <person name="Xiang J."/>
        </authorList>
    </citation>
    <scope>NUCLEOTIDE SEQUENCE [LARGE SCALE GENOMIC DNA]</scope>
    <source>
        <strain evidence="5">Shaxun</strain>
        <tissue evidence="5">Muscle</tissue>
    </source>
</reference>
<evidence type="ECO:0000256" key="2">
    <source>
        <dbReference type="ARBA" id="ARBA00022634"/>
    </source>
</evidence>
<dbReference type="Gene3D" id="3.30.1490.100">
    <property type="entry name" value="DNA polymerase, Y-family, little finger domain"/>
    <property type="match status" value="1"/>
</dbReference>
<keyword evidence="5" id="KW-0401">Integrin</keyword>
<keyword evidence="6" id="KW-1185">Reference proteome</keyword>
<comment type="caution">
    <text evidence="5">The sequence shown here is derived from an EMBL/GenBank/DDBJ whole genome shotgun (WGS) entry which is preliminary data.</text>
</comment>
<feature type="region of interest" description="Disordered" evidence="3">
    <location>
        <begin position="780"/>
        <end position="844"/>
    </location>
</feature>
<accession>A0A2G8KTN7</accession>
<keyword evidence="2" id="KW-0237">DNA synthesis</keyword>
<dbReference type="Pfam" id="PF00817">
    <property type="entry name" value="IMS"/>
    <property type="match status" value="1"/>
</dbReference>